<evidence type="ECO:0000313" key="3">
    <source>
        <dbReference type="Proteomes" id="UP001187859"/>
    </source>
</evidence>
<reference evidence="2" key="1">
    <citation type="submission" date="2023-05" db="EMBL/GenBank/DDBJ databases">
        <title>Colonisation of extended spectrum b-lactamase- and carbapenemase-producing bacteria on hospital surfaces from low- and middle-income countries.</title>
        <authorList>
            <person name="Nieto-Rosado M."/>
            <person name="Sands K."/>
            <person name="Iregbu K."/>
            <person name="Zahra R."/>
            <person name="Mazarati J.B."/>
            <person name="Mehtar S."/>
            <person name="Barnards-Group B."/>
            <person name="Walsh T.R."/>
        </authorList>
    </citation>
    <scope>NUCLEOTIDE SEQUENCE</scope>
    <source>
        <strain evidence="2">PP-E493</strain>
    </source>
</reference>
<dbReference type="Gene3D" id="1.10.287.1050">
    <property type="entry name" value="H-NS histone-like proteins"/>
    <property type="match status" value="1"/>
</dbReference>
<dbReference type="GO" id="GO:0046983">
    <property type="term" value="F:protein dimerization activity"/>
    <property type="evidence" value="ECO:0007669"/>
    <property type="project" value="InterPro"/>
</dbReference>
<gene>
    <name evidence="2" type="ORF">QM089_24080</name>
</gene>
<dbReference type="RefSeq" id="WP_014611571.1">
    <property type="nucleotide sequence ID" value="NZ_CP091834.1"/>
</dbReference>
<comment type="caution">
    <text evidence="2">The sequence shown here is derived from an EMBL/GenBank/DDBJ whole genome shotgun (WGS) entry which is preliminary data.</text>
</comment>
<accession>A0AAE4Q3Q9</accession>
<sequence length="88" mass="9792">MAKLSDEARETMIKQLNTVRGVKALLSGLSKAQLEKAKQVFSCAVEEMIQEIDNQEADTKRQAELVKQTLKRLKEQGVSDSVIKSIMG</sequence>
<evidence type="ECO:0000313" key="2">
    <source>
        <dbReference type="EMBL" id="MDV5393268.1"/>
    </source>
</evidence>
<dbReference type="AlphaFoldDB" id="A0AAE4Q3Q9"/>
<dbReference type="Proteomes" id="UP001187859">
    <property type="component" value="Unassembled WGS sequence"/>
</dbReference>
<dbReference type="Pfam" id="PF22470">
    <property type="entry name" value="Histone_HNS_N"/>
    <property type="match status" value="1"/>
</dbReference>
<proteinExistence type="predicted"/>
<evidence type="ECO:0000259" key="1">
    <source>
        <dbReference type="Pfam" id="PF22470"/>
    </source>
</evidence>
<protein>
    <recommendedName>
        <fullName evidence="1">DNA-binding protein H-NS-like N-terminal domain-containing protein</fullName>
    </recommendedName>
</protein>
<dbReference type="EMBL" id="JASGOQ010000003">
    <property type="protein sequence ID" value="MDV5393268.1"/>
    <property type="molecule type" value="Genomic_DNA"/>
</dbReference>
<name>A0AAE4Q3Q9_9GAMM</name>
<organism evidence="2 3">
    <name type="scientific">Shewanella xiamenensis</name>
    <dbReference type="NCBI Taxonomy" id="332186"/>
    <lineage>
        <taxon>Bacteria</taxon>
        <taxon>Pseudomonadati</taxon>
        <taxon>Pseudomonadota</taxon>
        <taxon>Gammaproteobacteria</taxon>
        <taxon>Alteromonadales</taxon>
        <taxon>Shewanellaceae</taxon>
        <taxon>Shewanella</taxon>
    </lineage>
</organism>
<feature type="domain" description="DNA-binding protein H-NS-like N-terminal" evidence="1">
    <location>
        <begin position="11"/>
        <end position="79"/>
    </location>
</feature>
<dbReference type="InterPro" id="IPR054180">
    <property type="entry name" value="H-NS-like_N"/>
</dbReference>
<dbReference type="InterPro" id="IPR027454">
    <property type="entry name" value="Histone_HNS_N"/>
</dbReference>